<evidence type="ECO:0000256" key="10">
    <source>
        <dbReference type="ARBA" id="ARBA00023224"/>
    </source>
</evidence>
<evidence type="ECO:0000256" key="6">
    <source>
        <dbReference type="ARBA" id="ARBA00022989"/>
    </source>
</evidence>
<evidence type="ECO:0000256" key="2">
    <source>
        <dbReference type="ARBA" id="ARBA00010663"/>
    </source>
</evidence>
<dbReference type="PRINTS" id="PR01534">
    <property type="entry name" value="VOMERONASL1R"/>
</dbReference>
<evidence type="ECO:0000256" key="1">
    <source>
        <dbReference type="ARBA" id="ARBA00004651"/>
    </source>
</evidence>
<evidence type="ECO:0000256" key="8">
    <source>
        <dbReference type="ARBA" id="ARBA00023136"/>
    </source>
</evidence>
<evidence type="ECO:0000256" key="5">
    <source>
        <dbReference type="ARBA" id="ARBA00022692"/>
    </source>
</evidence>
<protein>
    <recommendedName>
        <fullName evidence="11">Vomeronasal type-1 receptor</fullName>
    </recommendedName>
</protein>
<proteinExistence type="inferred from homology"/>
<dbReference type="PANTHER" id="PTHR24062">
    <property type="entry name" value="VOMERONASAL TYPE-1 RECEPTOR"/>
    <property type="match status" value="1"/>
</dbReference>
<dbReference type="Gene3D" id="1.20.1070.10">
    <property type="entry name" value="Rhodopsin 7-helix transmembrane proteins"/>
    <property type="match status" value="1"/>
</dbReference>
<dbReference type="EMBL" id="JBBHLL010000923">
    <property type="protein sequence ID" value="KAK7797041.1"/>
    <property type="molecule type" value="Genomic_DNA"/>
</dbReference>
<comment type="subcellular location">
    <subcellularLocation>
        <location evidence="1 11">Cell membrane</location>
        <topology evidence="1 11">Multi-pass membrane protein</topology>
    </subcellularLocation>
</comment>
<evidence type="ECO:0000256" key="4">
    <source>
        <dbReference type="ARBA" id="ARBA00022507"/>
    </source>
</evidence>
<dbReference type="Pfam" id="PF03402">
    <property type="entry name" value="V1R"/>
    <property type="match status" value="2"/>
</dbReference>
<comment type="caution">
    <text evidence="13">The sequence shown here is derived from an EMBL/GenBank/DDBJ whole genome shotgun (WGS) entry which is preliminary data.</text>
</comment>
<keyword evidence="8" id="KW-0472">Membrane</keyword>
<evidence type="ECO:0000256" key="9">
    <source>
        <dbReference type="ARBA" id="ARBA00023170"/>
    </source>
</evidence>
<keyword evidence="7 11" id="KW-0297">G-protein coupled receptor</keyword>
<evidence type="ECO:0000256" key="11">
    <source>
        <dbReference type="RuleBase" id="RU364061"/>
    </source>
</evidence>
<accession>A0AAW0H5R6</accession>
<sequence>TALGMLGNSVLLSCFVIADFSGIRANPTDLIVKHLTWANLIVLCKGIPQSTAAFSQNYYLDYVSCKLTLYFHRVARGVSLGSTSLLSVFQAITFSPSNSKLTQLKVRAPRFIGPSLGLCWAIQLLVYVFIPVYTTDIWGERNVIHVCKFFNILPLSADETLCFLFQALLYLFSSDNTLCLCFQRALKAELSTGVGITGISKLLYYYSFALLTGENVRPADLIFNPLAFPNNLILLFRGISEICSAFQYKHFLNDFFSYLNQVARSFLLVPHGFRVHSRPQIFDSDSIGISSSERDAQDLL</sequence>
<comment type="similarity">
    <text evidence="2 11">Belongs to the G-protein coupled receptor 1 family.</text>
</comment>
<keyword evidence="3 11" id="KW-1003">Cell membrane</keyword>
<keyword evidence="10 11" id="KW-0807">Transducer</keyword>
<reference evidence="13 14" key="1">
    <citation type="journal article" date="2023" name="bioRxiv">
        <title>Conserved and derived expression patterns and positive selection on dental genes reveal complex evolutionary context of ever-growing rodent molars.</title>
        <authorList>
            <person name="Calamari Z.T."/>
            <person name="Song A."/>
            <person name="Cohen E."/>
            <person name="Akter M."/>
            <person name="Roy R.D."/>
            <person name="Hallikas O."/>
            <person name="Christensen M.M."/>
            <person name="Li P."/>
            <person name="Marangoni P."/>
            <person name="Jernvall J."/>
            <person name="Klein O.D."/>
        </authorList>
    </citation>
    <scope>NUCLEOTIDE SEQUENCE [LARGE SCALE GENOMIC DNA]</scope>
    <source>
        <strain evidence="13">V071</strain>
    </source>
</reference>
<keyword evidence="4 11" id="KW-0589">Pheromone response</keyword>
<keyword evidence="6" id="KW-1133">Transmembrane helix</keyword>
<feature type="non-terminal residue" evidence="13">
    <location>
        <position position="300"/>
    </location>
</feature>
<gene>
    <name evidence="13" type="ORF">U0070_010194</name>
</gene>
<evidence type="ECO:0000256" key="7">
    <source>
        <dbReference type="ARBA" id="ARBA00023040"/>
    </source>
</evidence>
<keyword evidence="9 11" id="KW-0675">Receptor</keyword>
<dbReference type="GO" id="GO:0019236">
    <property type="term" value="P:response to pheromone"/>
    <property type="evidence" value="ECO:0007669"/>
    <property type="project" value="UniProtKB-KW"/>
</dbReference>
<dbReference type="AlphaFoldDB" id="A0AAW0H5R6"/>
<feature type="non-terminal residue" evidence="13">
    <location>
        <position position="1"/>
    </location>
</feature>
<keyword evidence="14" id="KW-1185">Reference proteome</keyword>
<keyword evidence="12" id="KW-0732">Signal</keyword>
<dbReference type="Proteomes" id="UP001488838">
    <property type="component" value="Unassembled WGS sequence"/>
</dbReference>
<dbReference type="InterPro" id="IPR004072">
    <property type="entry name" value="Vmron_rcpt_1"/>
</dbReference>
<evidence type="ECO:0000256" key="3">
    <source>
        <dbReference type="ARBA" id="ARBA00022475"/>
    </source>
</evidence>
<feature type="chain" id="PRO_5043530449" description="Vomeronasal type-1 receptor" evidence="12">
    <location>
        <begin position="26"/>
        <end position="300"/>
    </location>
</feature>
<name>A0AAW0H5R6_MYOGA</name>
<organism evidence="13 14">
    <name type="scientific">Myodes glareolus</name>
    <name type="common">Bank vole</name>
    <name type="synonym">Clethrionomys glareolus</name>
    <dbReference type="NCBI Taxonomy" id="447135"/>
    <lineage>
        <taxon>Eukaryota</taxon>
        <taxon>Metazoa</taxon>
        <taxon>Chordata</taxon>
        <taxon>Craniata</taxon>
        <taxon>Vertebrata</taxon>
        <taxon>Euteleostomi</taxon>
        <taxon>Mammalia</taxon>
        <taxon>Eutheria</taxon>
        <taxon>Euarchontoglires</taxon>
        <taxon>Glires</taxon>
        <taxon>Rodentia</taxon>
        <taxon>Myomorpha</taxon>
        <taxon>Muroidea</taxon>
        <taxon>Cricetidae</taxon>
        <taxon>Arvicolinae</taxon>
        <taxon>Myodes</taxon>
    </lineage>
</organism>
<dbReference type="GO" id="GO:0005886">
    <property type="term" value="C:plasma membrane"/>
    <property type="evidence" value="ECO:0007669"/>
    <property type="project" value="UniProtKB-SubCell"/>
</dbReference>
<evidence type="ECO:0000313" key="14">
    <source>
        <dbReference type="Proteomes" id="UP001488838"/>
    </source>
</evidence>
<evidence type="ECO:0000256" key="12">
    <source>
        <dbReference type="SAM" id="SignalP"/>
    </source>
</evidence>
<keyword evidence="5" id="KW-0812">Transmembrane</keyword>
<feature type="signal peptide" evidence="12">
    <location>
        <begin position="1"/>
        <end position="25"/>
    </location>
</feature>
<dbReference type="GO" id="GO:0016503">
    <property type="term" value="F:pheromone receptor activity"/>
    <property type="evidence" value="ECO:0007669"/>
    <property type="project" value="InterPro"/>
</dbReference>
<evidence type="ECO:0000313" key="13">
    <source>
        <dbReference type="EMBL" id="KAK7797041.1"/>
    </source>
</evidence>
<dbReference type="SUPFAM" id="SSF81321">
    <property type="entry name" value="Family A G protein-coupled receptor-like"/>
    <property type="match status" value="1"/>
</dbReference>